<evidence type="ECO:0000256" key="10">
    <source>
        <dbReference type="ARBA" id="ARBA00023128"/>
    </source>
</evidence>
<gene>
    <name evidence="19" type="ORF">N325_01959</name>
</gene>
<evidence type="ECO:0000259" key="18">
    <source>
        <dbReference type="Pfam" id="PF02803"/>
    </source>
</evidence>
<reference evidence="19 20" key="1">
    <citation type="submission" date="2014-04" db="EMBL/GenBank/DDBJ databases">
        <title>Genome evolution of avian class.</title>
        <authorList>
            <person name="Zhang G."/>
            <person name="Li C."/>
        </authorList>
    </citation>
    <scope>NUCLEOTIDE SEQUENCE [LARGE SCALE GENOMIC DNA]</scope>
    <source>
        <strain evidence="19">BGI_N325</strain>
    </source>
</reference>
<keyword evidence="10" id="KW-0496">Mitochondrion</keyword>
<evidence type="ECO:0000256" key="7">
    <source>
        <dbReference type="ARBA" id="ARBA00022723"/>
    </source>
</evidence>
<evidence type="ECO:0000256" key="2">
    <source>
        <dbReference type="ARBA" id="ARBA00005005"/>
    </source>
</evidence>
<dbReference type="FunFam" id="3.40.47.10:FF:000007">
    <property type="entry name" value="acetyl-CoA acetyltransferase, mitochondrial"/>
    <property type="match status" value="1"/>
</dbReference>
<dbReference type="InterPro" id="IPR020613">
    <property type="entry name" value="Thiolase_CS"/>
</dbReference>
<dbReference type="InterPro" id="IPR020615">
    <property type="entry name" value="Thiolase_acyl_enz_int_AS"/>
</dbReference>
<keyword evidence="7" id="KW-0479">Metal-binding</keyword>
<evidence type="ECO:0000313" key="19">
    <source>
        <dbReference type="EMBL" id="KFP32898.1"/>
    </source>
</evidence>
<dbReference type="GO" id="GO:0046872">
    <property type="term" value="F:metal ion binding"/>
    <property type="evidence" value="ECO:0007669"/>
    <property type="project" value="UniProtKB-KW"/>
</dbReference>
<feature type="active site" description="Acyl-thioester intermediate" evidence="14">
    <location>
        <position position="85"/>
    </location>
</feature>
<dbReference type="AlphaFoldDB" id="A0A091K9M4"/>
<dbReference type="PIRSF" id="PIRSF000429">
    <property type="entry name" value="Ac-CoA_Ac_transf"/>
    <property type="match status" value="1"/>
</dbReference>
<feature type="domain" description="Thiolase N-terminal" evidence="17">
    <location>
        <begin position="1"/>
        <end position="248"/>
    </location>
</feature>
<evidence type="ECO:0000256" key="11">
    <source>
        <dbReference type="ARBA" id="ARBA00023315"/>
    </source>
</evidence>
<evidence type="ECO:0000256" key="8">
    <source>
        <dbReference type="ARBA" id="ARBA00022946"/>
    </source>
</evidence>
<name>A0A091K9M4_COLST</name>
<keyword evidence="20" id="KW-1185">Reference proteome</keyword>
<evidence type="ECO:0000313" key="20">
    <source>
        <dbReference type="Proteomes" id="UP000053615"/>
    </source>
</evidence>
<feature type="binding site" evidence="15">
    <location>
        <position position="169"/>
    </location>
    <ligand>
        <name>CoA</name>
        <dbReference type="ChEBI" id="CHEBI:57287"/>
    </ligand>
</feature>
<accession>A0A091K9M4</accession>
<evidence type="ECO:0000256" key="14">
    <source>
        <dbReference type="PIRSR" id="PIRSR000429-1"/>
    </source>
</evidence>
<comment type="pathway">
    <text evidence="2">Lipid metabolism; fatty acid beta-oxidation.</text>
</comment>
<feature type="active site" description="Proton acceptor" evidence="14">
    <location>
        <position position="335"/>
    </location>
</feature>
<keyword evidence="6 16" id="KW-0808">Transferase</keyword>
<comment type="subunit">
    <text evidence="4">Homotetramer.</text>
</comment>
<proteinExistence type="inferred from homology"/>
<evidence type="ECO:0000256" key="1">
    <source>
        <dbReference type="ARBA" id="ARBA00004173"/>
    </source>
</evidence>
<dbReference type="Proteomes" id="UP000053615">
    <property type="component" value="Unassembled WGS sequence"/>
</dbReference>
<dbReference type="PROSITE" id="PS00737">
    <property type="entry name" value="THIOLASE_2"/>
    <property type="match status" value="1"/>
</dbReference>
<dbReference type="SUPFAM" id="SSF53901">
    <property type="entry name" value="Thiolase-like"/>
    <property type="match status" value="2"/>
</dbReference>
<keyword evidence="8" id="KW-0809">Transit peptide</keyword>
<evidence type="ECO:0000256" key="16">
    <source>
        <dbReference type="RuleBase" id="RU003557"/>
    </source>
</evidence>
<comment type="function">
    <text evidence="12">This is one of the enzymes that catalyzes the last step of the mitochondrial beta-oxidation pathway, an aerobic process breaking down fatty acids into acetyl-CoA. Using free coenzyme A/CoA, catalyzes the thiolytic cleavage of medium- to long-chain 3-oxoacyl-CoAs into acetyl-CoA and a fatty acyl-CoA shortened by two carbon atoms. The activity of the enzyme is reversible and it can also catalyze the condensation of two acetyl-CoA molecules into acetoacetyl-CoA. Thereby, it plays a major role in ketone body metabolism.</text>
</comment>
<dbReference type="GO" id="GO:0006635">
    <property type="term" value="P:fatty acid beta-oxidation"/>
    <property type="evidence" value="ECO:0007669"/>
    <property type="project" value="TreeGrafter"/>
</dbReference>
<evidence type="ECO:0000256" key="12">
    <source>
        <dbReference type="ARBA" id="ARBA00045244"/>
    </source>
</evidence>
<dbReference type="EMBL" id="KK547848">
    <property type="protein sequence ID" value="KFP32898.1"/>
    <property type="molecule type" value="Genomic_DNA"/>
</dbReference>
<feature type="non-terminal residue" evidence="19">
    <location>
        <position position="376"/>
    </location>
</feature>
<comment type="similarity">
    <text evidence="3 16">Belongs to the thiolase-like superfamily. Thiolase family.</text>
</comment>
<dbReference type="InterPro" id="IPR020617">
    <property type="entry name" value="Thiolase_C"/>
</dbReference>
<dbReference type="InterPro" id="IPR002155">
    <property type="entry name" value="Thiolase"/>
</dbReference>
<feature type="active site" description="Proton acceptor" evidence="14">
    <location>
        <position position="363"/>
    </location>
</feature>
<dbReference type="InterPro" id="IPR016039">
    <property type="entry name" value="Thiolase-like"/>
</dbReference>
<feature type="domain" description="Thiolase C-terminal" evidence="18">
    <location>
        <begin position="257"/>
        <end position="376"/>
    </location>
</feature>
<evidence type="ECO:0000256" key="13">
    <source>
        <dbReference type="ARBA" id="ARBA00048502"/>
    </source>
</evidence>
<dbReference type="InterPro" id="IPR020610">
    <property type="entry name" value="Thiolase_AS"/>
</dbReference>
<feature type="binding site" evidence="15">
    <location>
        <begin position="208"/>
        <end position="210"/>
    </location>
    <ligand>
        <name>CoA</name>
        <dbReference type="ChEBI" id="CHEBI:57287"/>
    </ligand>
</feature>
<dbReference type="Pfam" id="PF02803">
    <property type="entry name" value="Thiolase_C"/>
    <property type="match status" value="1"/>
</dbReference>
<feature type="binding site" evidence="15">
    <location>
        <position position="213"/>
    </location>
    <ligand>
        <name>CoA</name>
        <dbReference type="ChEBI" id="CHEBI:57287"/>
    </ligand>
</feature>
<dbReference type="GO" id="GO:0003985">
    <property type="term" value="F:acetyl-CoA C-acetyltransferase activity"/>
    <property type="evidence" value="ECO:0007669"/>
    <property type="project" value="UniProtKB-EC"/>
</dbReference>
<dbReference type="PANTHER" id="PTHR18919:SF156">
    <property type="entry name" value="ACETYL-COA ACETYLTRANSFERASE, MITOCHONDRIAL"/>
    <property type="match status" value="1"/>
</dbReference>
<protein>
    <recommendedName>
        <fullName evidence="5">acetyl-CoA C-acetyltransferase</fullName>
        <ecNumber evidence="5">2.3.1.9</ecNumber>
    </recommendedName>
</protein>
<dbReference type="Gene3D" id="3.40.47.10">
    <property type="match status" value="1"/>
</dbReference>
<dbReference type="PROSITE" id="PS00099">
    <property type="entry name" value="THIOLASE_3"/>
    <property type="match status" value="1"/>
</dbReference>
<feature type="non-terminal residue" evidence="19">
    <location>
        <position position="1"/>
    </location>
</feature>
<evidence type="ECO:0000256" key="9">
    <source>
        <dbReference type="ARBA" id="ARBA00022958"/>
    </source>
</evidence>
<organism evidence="19 20">
    <name type="scientific">Colius striatus</name>
    <name type="common">Speckled mousebird</name>
    <dbReference type="NCBI Taxonomy" id="57412"/>
    <lineage>
        <taxon>Eukaryota</taxon>
        <taxon>Metazoa</taxon>
        <taxon>Chordata</taxon>
        <taxon>Craniata</taxon>
        <taxon>Vertebrata</taxon>
        <taxon>Euteleostomi</taxon>
        <taxon>Archelosauria</taxon>
        <taxon>Archosauria</taxon>
        <taxon>Dinosauria</taxon>
        <taxon>Saurischia</taxon>
        <taxon>Theropoda</taxon>
        <taxon>Coelurosauria</taxon>
        <taxon>Aves</taxon>
        <taxon>Neognathae</taxon>
        <taxon>Neoaves</taxon>
        <taxon>Telluraves</taxon>
        <taxon>Coraciimorphae</taxon>
        <taxon>Coliiformes</taxon>
        <taxon>Coliidae</taxon>
        <taxon>Colius</taxon>
    </lineage>
</organism>
<dbReference type="PANTHER" id="PTHR18919">
    <property type="entry name" value="ACETYL-COA C-ACYLTRANSFERASE"/>
    <property type="match status" value="1"/>
</dbReference>
<evidence type="ECO:0000256" key="4">
    <source>
        <dbReference type="ARBA" id="ARBA00011881"/>
    </source>
</evidence>
<evidence type="ECO:0000256" key="6">
    <source>
        <dbReference type="ARBA" id="ARBA00022679"/>
    </source>
</evidence>
<dbReference type="Pfam" id="PF00108">
    <property type="entry name" value="Thiolase_N"/>
    <property type="match status" value="1"/>
</dbReference>
<keyword evidence="9" id="KW-0630">Potassium</keyword>
<evidence type="ECO:0000259" key="17">
    <source>
        <dbReference type="Pfam" id="PF00108"/>
    </source>
</evidence>
<sequence>VVIASAVRTPIGSFQGSLSSLPATKLGSIAIKGAIDRAGIPAEEVKEAYMGNVLQAGQGQAPARQAALGAGLPISTPSTTVNKVCASGMKSIMMAAQSLMCGSQDVMVAGGMESIGATPYGGVKLEDLIVKDGLTDAYNHIHMGNCAENTAKKFTISREEQDTYAIGSYTKSKTAWDAGILKNEIVPVTISKKGKPDIEVNEDEEYKRVDFSKVPKLKAVFQKENGTITAANASTLNDGAAALVLMTAEAAKRLKVKPLARIVAFADAAVDPIDFPVAPAYAVPKILSETGLKKEDIAMWEINEAFSVVVLANMKMLGIDPQKVNVNGGAVSLGHPIGMSGARIVVHMAHALKQGQYGLAGICNGGGGASAILIEK</sequence>
<feature type="binding site" evidence="15">
    <location>
        <position position="234"/>
    </location>
    <ligand>
        <name>CoA</name>
        <dbReference type="ChEBI" id="CHEBI:57287"/>
    </ligand>
</feature>
<dbReference type="InterPro" id="IPR020616">
    <property type="entry name" value="Thiolase_N"/>
</dbReference>
<dbReference type="GO" id="GO:0005739">
    <property type="term" value="C:mitochondrion"/>
    <property type="evidence" value="ECO:0007669"/>
    <property type="project" value="UniProtKB-SubCell"/>
</dbReference>
<dbReference type="NCBIfam" id="TIGR01930">
    <property type="entry name" value="AcCoA-C-Actrans"/>
    <property type="match status" value="1"/>
</dbReference>
<evidence type="ECO:0000256" key="15">
    <source>
        <dbReference type="PIRSR" id="PIRSR000429-2"/>
    </source>
</evidence>
<dbReference type="PROSITE" id="PS00098">
    <property type="entry name" value="THIOLASE_1"/>
    <property type="match status" value="1"/>
</dbReference>
<dbReference type="CDD" id="cd00751">
    <property type="entry name" value="thiolase"/>
    <property type="match status" value="1"/>
</dbReference>
<keyword evidence="11 16" id="KW-0012">Acyltransferase</keyword>
<dbReference type="EC" id="2.3.1.9" evidence="5"/>
<evidence type="ECO:0000256" key="3">
    <source>
        <dbReference type="ARBA" id="ARBA00010982"/>
    </source>
</evidence>
<comment type="subcellular location">
    <subcellularLocation>
        <location evidence="1">Mitochondrion</location>
    </subcellularLocation>
</comment>
<comment type="catalytic activity">
    <reaction evidence="13">
        <text>propanoyl-CoA + acetyl-CoA = 2-methyl-3-oxobutanoyl-CoA + CoA</text>
        <dbReference type="Rhea" id="RHEA:30719"/>
        <dbReference type="ChEBI" id="CHEBI:57287"/>
        <dbReference type="ChEBI" id="CHEBI:57288"/>
        <dbReference type="ChEBI" id="CHEBI:57335"/>
        <dbReference type="ChEBI" id="CHEBI:57392"/>
    </reaction>
    <physiologicalReaction direction="left-to-right" evidence="13">
        <dbReference type="Rhea" id="RHEA:30720"/>
    </physiologicalReaction>
    <physiologicalReaction direction="right-to-left" evidence="13">
        <dbReference type="Rhea" id="RHEA:30721"/>
    </physiologicalReaction>
</comment>
<evidence type="ECO:0000256" key="5">
    <source>
        <dbReference type="ARBA" id="ARBA00012705"/>
    </source>
</evidence>